<evidence type="ECO:0000256" key="2">
    <source>
        <dbReference type="ARBA" id="ARBA00022692"/>
    </source>
</evidence>
<sequence length="888" mass="94669">MKNKLCLFLGMLLFCISSKFSSQTYQLTGNPINTTGWTIIPNATATGDFIKLTENLFNQTGGIKLNEPINLKFCEKWKVEFDFEIVGSNSFRGDGLSFWYLSNPPTSFVDGAGLGLPPNSNGLMVGFDIFNNMANQIPFSTTAMSKVHVLYGSNNQFTGNLDSDYNIEFNNTPGSTYHTPDLNSTIPFVGSGYRHVEVNGQIDPVNNANWIITIKIDNTTVVNQSFQPSGSAVGMTQGYFGFSGATGGATAEHSIKNVKVYVDKIPTLKNIASTALCIDPITGNANVDLTSFNSQFVNNPNNYTFTYFIQGSNTPITNPTSFQLSTDTTVSVIISDPASSLCDNGDPKIYLTITPGIPPVITSSSPTICFGGSVILTSNQSTGNLWSTGETTQSITITTPGTYTLTNSNGACVSNPASIIITEEADPNVQITGNLTLCQTTSTLLTASANGAGNTFVWSNGVTTPNNTVTSPGIYTVTVTTASGCQYQKSVTVTAEPLITINIAPPLPITCTNPQVTLDATNSVYQSGATFLWTSASGGNIVSGANTLTPLVNAGGVYTLTITNPGLLTCAKQSSVAVAENLNPPVISLSSSALTICEGDSVILTASGGVTYNWTGLSGTGNTQTVTPTSTTAYMVTGMGTNGCVSTPATITINVVPKIISPLHNIEICQGDSAILDAGSGSNYTYMWNTGTNTQTINVTLPGTYTVTINNGGCSGTFTAIVSYILAPEILDVIYKDNSLTINAKNHGTTSLEYSVDGGVTWQASNVFYNISKNTQYSIYVRNKGLSCYSTIDYYTFFMTNIITPNDDGTNDIIDFTAISKYKNFSGSIFDRYGAAVFKATPQSPTWNGKYLGRPLPTATYWYNLSWEDNVNKKTIHTSGWILLKNRN</sequence>
<dbReference type="Pfam" id="PF13585">
    <property type="entry name" value="CHU_C"/>
    <property type="match status" value="1"/>
</dbReference>
<keyword evidence="9" id="KW-1185">Reference proteome</keyword>
<gene>
    <name evidence="8" type="ORF">D1632_17705</name>
</gene>
<dbReference type="GO" id="GO:0004553">
    <property type="term" value="F:hydrolase activity, hydrolyzing O-glycosyl compounds"/>
    <property type="evidence" value="ECO:0007669"/>
    <property type="project" value="UniProtKB-ARBA"/>
</dbReference>
<dbReference type="GO" id="GO:0016020">
    <property type="term" value="C:membrane"/>
    <property type="evidence" value="ECO:0007669"/>
    <property type="project" value="UniProtKB-SubCell"/>
</dbReference>
<dbReference type="NCBIfam" id="TIGR04131">
    <property type="entry name" value="Bac_Flav_CTERM"/>
    <property type="match status" value="1"/>
</dbReference>
<dbReference type="InterPro" id="IPR005052">
    <property type="entry name" value="Lectin_leg"/>
</dbReference>
<evidence type="ECO:0000313" key="9">
    <source>
        <dbReference type="Proteomes" id="UP000267524"/>
    </source>
</evidence>
<dbReference type="GO" id="GO:0030134">
    <property type="term" value="C:COPII-coated ER to Golgi transport vesicle"/>
    <property type="evidence" value="ECO:0007669"/>
    <property type="project" value="TreeGrafter"/>
</dbReference>
<evidence type="ECO:0000256" key="4">
    <source>
        <dbReference type="ARBA" id="ARBA00022989"/>
    </source>
</evidence>
<protein>
    <recommendedName>
        <fullName evidence="7">L-type lectin-like domain-containing protein</fullName>
    </recommendedName>
</protein>
<dbReference type="PANTHER" id="PTHR12223:SF28">
    <property type="entry name" value="LECTIN, MANNOSE BINDING 1 LIKE"/>
    <property type="match status" value="1"/>
</dbReference>
<evidence type="ECO:0000259" key="7">
    <source>
        <dbReference type="Pfam" id="PF03388"/>
    </source>
</evidence>
<dbReference type="RefSeq" id="WP_122548564.1">
    <property type="nucleotide sequence ID" value="NZ_QWIV01000015.1"/>
</dbReference>
<dbReference type="GO" id="GO:0005975">
    <property type="term" value="P:carbohydrate metabolic process"/>
    <property type="evidence" value="ECO:0007669"/>
    <property type="project" value="UniProtKB-ARBA"/>
</dbReference>
<name>A0A3M7L9A3_9FLAO</name>
<feature type="signal peptide" evidence="6">
    <location>
        <begin position="1"/>
        <end position="21"/>
    </location>
</feature>
<dbReference type="InterPro" id="IPR051136">
    <property type="entry name" value="Intracellular_Lectin-GPT"/>
</dbReference>
<dbReference type="InterPro" id="IPR026341">
    <property type="entry name" value="T9SS_type_B"/>
</dbReference>
<dbReference type="InterPro" id="IPR013320">
    <property type="entry name" value="ConA-like_dom_sf"/>
</dbReference>
<dbReference type="Proteomes" id="UP000267524">
    <property type="component" value="Unassembled WGS sequence"/>
</dbReference>
<dbReference type="GO" id="GO:0006888">
    <property type="term" value="P:endoplasmic reticulum to Golgi vesicle-mediated transport"/>
    <property type="evidence" value="ECO:0007669"/>
    <property type="project" value="TreeGrafter"/>
</dbReference>
<evidence type="ECO:0000313" key="8">
    <source>
        <dbReference type="EMBL" id="RMZ58122.1"/>
    </source>
</evidence>
<evidence type="ECO:0000256" key="5">
    <source>
        <dbReference type="ARBA" id="ARBA00023136"/>
    </source>
</evidence>
<dbReference type="AlphaFoldDB" id="A0A3M7L9A3"/>
<proteinExistence type="predicted"/>
<feature type="domain" description="L-type lectin-like" evidence="7">
    <location>
        <begin position="35"/>
        <end position="134"/>
    </location>
</feature>
<dbReference type="Pfam" id="PF03388">
    <property type="entry name" value="Lectin_leg-like"/>
    <property type="match status" value="1"/>
</dbReference>
<feature type="chain" id="PRO_5017960713" description="L-type lectin-like domain-containing protein" evidence="6">
    <location>
        <begin position="22"/>
        <end position="888"/>
    </location>
</feature>
<comment type="caution">
    <text evidence="8">The sequence shown here is derived from an EMBL/GenBank/DDBJ whole genome shotgun (WGS) entry which is preliminary data.</text>
</comment>
<evidence type="ECO:0000256" key="1">
    <source>
        <dbReference type="ARBA" id="ARBA00004479"/>
    </source>
</evidence>
<dbReference type="Gene3D" id="2.60.120.200">
    <property type="match status" value="1"/>
</dbReference>
<dbReference type="EMBL" id="QWIV01000015">
    <property type="protein sequence ID" value="RMZ58122.1"/>
    <property type="molecule type" value="Genomic_DNA"/>
</dbReference>
<dbReference type="SUPFAM" id="SSF49899">
    <property type="entry name" value="Concanavalin A-like lectins/glucanases"/>
    <property type="match status" value="1"/>
</dbReference>
<comment type="subcellular location">
    <subcellularLocation>
        <location evidence="1">Membrane</location>
        <topology evidence="1">Single-pass type I membrane protein</topology>
    </subcellularLocation>
</comment>
<accession>A0A3M7L9A3</accession>
<evidence type="ECO:0000256" key="6">
    <source>
        <dbReference type="SAM" id="SignalP"/>
    </source>
</evidence>
<keyword evidence="5" id="KW-0472">Membrane</keyword>
<keyword evidence="2" id="KW-0812">Transmembrane</keyword>
<keyword evidence="3 6" id="KW-0732">Signal</keyword>
<dbReference type="GO" id="GO:0005537">
    <property type="term" value="F:D-mannose binding"/>
    <property type="evidence" value="ECO:0007669"/>
    <property type="project" value="TreeGrafter"/>
</dbReference>
<evidence type="ECO:0000256" key="3">
    <source>
        <dbReference type="ARBA" id="ARBA00022729"/>
    </source>
</evidence>
<keyword evidence="4" id="KW-1133">Transmembrane helix</keyword>
<dbReference type="PANTHER" id="PTHR12223">
    <property type="entry name" value="VESICULAR MANNOSE-BINDING LECTIN"/>
    <property type="match status" value="1"/>
</dbReference>
<organism evidence="8 9">
    <name type="scientific">Chryseobacterium nematophagum</name>
    <dbReference type="NCBI Taxonomy" id="2305228"/>
    <lineage>
        <taxon>Bacteria</taxon>
        <taxon>Pseudomonadati</taxon>
        <taxon>Bacteroidota</taxon>
        <taxon>Flavobacteriia</taxon>
        <taxon>Flavobacteriales</taxon>
        <taxon>Weeksellaceae</taxon>
        <taxon>Chryseobacterium group</taxon>
        <taxon>Chryseobacterium</taxon>
    </lineage>
</organism>
<reference evidence="8 9" key="1">
    <citation type="submission" date="2018-08" db="EMBL/GenBank/DDBJ databases">
        <title>Chryseobacterium nematophagum: a novel matrix digesting pathogen of nematodes.</title>
        <authorList>
            <person name="Page A."/>
            <person name="Roberts M."/>
            <person name="Felix M.-A."/>
            <person name="Weir W."/>
        </authorList>
    </citation>
    <scope>NUCLEOTIDE SEQUENCE [LARGE SCALE GENOMIC DNA]</scope>
    <source>
        <strain evidence="8 9">JUb275</strain>
    </source>
</reference>